<name>E4ZK34_LEPMJ</name>
<dbReference type="HOGENOM" id="CLU_3207756_0_0_1"/>
<keyword evidence="2" id="KW-1185">Reference proteome</keyword>
<protein>
    <submittedName>
        <fullName evidence="1">Predicted protein</fullName>
    </submittedName>
</protein>
<dbReference type="Proteomes" id="UP000002668">
    <property type="component" value="Genome"/>
</dbReference>
<reference evidence="2" key="1">
    <citation type="journal article" date="2011" name="Nat. Commun.">
        <title>Effector diversification within compartments of the Leptosphaeria maculans genome affected by Repeat-Induced Point mutations.</title>
        <authorList>
            <person name="Rouxel T."/>
            <person name="Grandaubert J."/>
            <person name="Hane J.K."/>
            <person name="Hoede C."/>
            <person name="van de Wouw A.P."/>
            <person name="Couloux A."/>
            <person name="Dominguez V."/>
            <person name="Anthouard V."/>
            <person name="Bally P."/>
            <person name="Bourras S."/>
            <person name="Cozijnsen A.J."/>
            <person name="Ciuffetti L.M."/>
            <person name="Degrave A."/>
            <person name="Dilmaghani A."/>
            <person name="Duret L."/>
            <person name="Fudal I."/>
            <person name="Goodwin S.B."/>
            <person name="Gout L."/>
            <person name="Glaser N."/>
            <person name="Linglin J."/>
            <person name="Kema G.H.J."/>
            <person name="Lapalu N."/>
            <person name="Lawrence C.B."/>
            <person name="May K."/>
            <person name="Meyer M."/>
            <person name="Ollivier B."/>
            <person name="Poulain J."/>
            <person name="Schoch C.L."/>
            <person name="Simon A."/>
            <person name="Spatafora J.W."/>
            <person name="Stachowiak A."/>
            <person name="Turgeon B.G."/>
            <person name="Tyler B.M."/>
            <person name="Vincent D."/>
            <person name="Weissenbach J."/>
            <person name="Amselem J."/>
            <person name="Quesneville H."/>
            <person name="Oliver R.P."/>
            <person name="Wincker P."/>
            <person name="Balesdent M.-H."/>
            <person name="Howlett B.J."/>
        </authorList>
    </citation>
    <scope>NUCLEOTIDE SEQUENCE [LARGE SCALE GENOMIC DNA]</scope>
    <source>
        <strain evidence="2">JN3 / isolate v23.1.3 / race Av1-4-5-6-7-8</strain>
    </source>
</reference>
<evidence type="ECO:0000313" key="2">
    <source>
        <dbReference type="Proteomes" id="UP000002668"/>
    </source>
</evidence>
<gene>
    <name evidence="1" type="ORF">LEMA_uP071370.1</name>
</gene>
<evidence type="ECO:0000313" key="1">
    <source>
        <dbReference type="EMBL" id="CBX91629.1"/>
    </source>
</evidence>
<dbReference type="InParanoid" id="E4ZK34"/>
<sequence>MSFSQLAVHTIIVPSEQVVAASTVLPPLLGIEGAYSLRCIYLRSA</sequence>
<accession>E4ZK34</accession>
<organism evidence="2">
    <name type="scientific">Leptosphaeria maculans (strain JN3 / isolate v23.1.3 / race Av1-4-5-6-7-8)</name>
    <name type="common">Blackleg fungus</name>
    <name type="synonym">Phoma lingam</name>
    <dbReference type="NCBI Taxonomy" id="985895"/>
    <lineage>
        <taxon>Eukaryota</taxon>
        <taxon>Fungi</taxon>
        <taxon>Dikarya</taxon>
        <taxon>Ascomycota</taxon>
        <taxon>Pezizomycotina</taxon>
        <taxon>Dothideomycetes</taxon>
        <taxon>Pleosporomycetidae</taxon>
        <taxon>Pleosporales</taxon>
        <taxon>Pleosporineae</taxon>
        <taxon>Leptosphaeriaceae</taxon>
        <taxon>Plenodomus</taxon>
        <taxon>Plenodomus lingam/Leptosphaeria maculans species complex</taxon>
    </lineage>
</organism>
<dbReference type="VEuPathDB" id="FungiDB:LEMA_uP071370.1"/>
<dbReference type="AlphaFoldDB" id="E4ZK34"/>
<dbReference type="EMBL" id="FP929072">
    <property type="protein sequence ID" value="CBX91629.1"/>
    <property type="molecule type" value="Genomic_DNA"/>
</dbReference>
<proteinExistence type="predicted"/>